<keyword evidence="2" id="KW-1185">Reference proteome</keyword>
<reference evidence="1 2" key="1">
    <citation type="submission" date="2020-08" db="EMBL/GenBank/DDBJ databases">
        <title>Paraeoetvoesia sp. YC-7-48 draft genome sequence.</title>
        <authorList>
            <person name="Yao L."/>
        </authorList>
    </citation>
    <scope>NUCLEOTIDE SEQUENCE [LARGE SCALE GENOMIC DNA]</scope>
    <source>
        <strain evidence="2">YC-7-48</strain>
    </source>
</reference>
<gene>
    <name evidence="1" type="ORF">GTU67_01475</name>
</gene>
<organism evidence="1 2">
    <name type="scientific">Pusillimonas minor</name>
    <dbReference type="NCBI Taxonomy" id="2697024"/>
    <lineage>
        <taxon>Bacteria</taxon>
        <taxon>Pseudomonadati</taxon>
        <taxon>Pseudomonadota</taxon>
        <taxon>Betaproteobacteria</taxon>
        <taxon>Burkholderiales</taxon>
        <taxon>Alcaligenaceae</taxon>
        <taxon>Pusillimonas</taxon>
    </lineage>
</organism>
<name>A0A842HK28_9BURK</name>
<proteinExistence type="predicted"/>
<sequence>MTYVLDRDGIAACPDDPLRVGAPTYIDINYEQIDALAADYEHEVYQVIDGYRSTAKIAGDSYDVTELFELIFMVDNPETMRLLMAYDRATKERLISAWCKSMAEKQILGE</sequence>
<dbReference type="Proteomes" id="UP000545386">
    <property type="component" value="Unassembled WGS sequence"/>
</dbReference>
<evidence type="ECO:0000313" key="2">
    <source>
        <dbReference type="Proteomes" id="UP000545386"/>
    </source>
</evidence>
<evidence type="ECO:0000313" key="1">
    <source>
        <dbReference type="EMBL" id="MBC2768583.1"/>
    </source>
</evidence>
<comment type="caution">
    <text evidence="1">The sequence shown here is derived from an EMBL/GenBank/DDBJ whole genome shotgun (WGS) entry which is preliminary data.</text>
</comment>
<accession>A0A842HK28</accession>
<dbReference type="EMBL" id="JACJUU010000001">
    <property type="protein sequence ID" value="MBC2768583.1"/>
    <property type="molecule type" value="Genomic_DNA"/>
</dbReference>
<protein>
    <submittedName>
        <fullName evidence="1">Uncharacterized protein</fullName>
    </submittedName>
</protein>
<dbReference type="RefSeq" id="WP_185778418.1">
    <property type="nucleotide sequence ID" value="NZ_JACJUU010000001.1"/>
</dbReference>
<dbReference type="AlphaFoldDB" id="A0A842HK28"/>